<accession>A0A3G5AIV7</accession>
<name>A0A3G5AIV7_9VIRU</name>
<evidence type="ECO:0000259" key="1">
    <source>
        <dbReference type="Pfam" id="PF07498"/>
    </source>
</evidence>
<feature type="domain" description="Rho termination factor-like N-terminal" evidence="1">
    <location>
        <begin position="12"/>
        <end position="49"/>
    </location>
</feature>
<evidence type="ECO:0000313" key="2">
    <source>
        <dbReference type="EMBL" id="AYV87135.1"/>
    </source>
</evidence>
<gene>
    <name evidence="2" type="ORF">Sylvanvirus27_9</name>
</gene>
<proteinExistence type="predicted"/>
<sequence>MSSSESLLNNEQLEELKVIELRKIAKSKGIICYSNLNKKDLIIEAIKEQNVVDEEKGKSFNQILKNKIKNVLDEDIIPDLSNIIAEFANLKITKLSDIDRDYYFKNAFDYLRNMKGGSQKFNKILNTIGTVKKGLAKKFPDSIDEIYYYGMFSRPFAEIGYVIGKLYNEKYFSFYYEIHHGAGIRPKLTLANSYDDLINFGIEENVKKLIQGEPQKTGTLCLTL</sequence>
<dbReference type="InterPro" id="IPR011112">
    <property type="entry name" value="Rho-like_N"/>
</dbReference>
<reference evidence="2" key="1">
    <citation type="submission" date="2018-10" db="EMBL/GenBank/DDBJ databases">
        <title>Hidden diversity of soil giant viruses.</title>
        <authorList>
            <person name="Schulz F."/>
            <person name="Alteio L."/>
            <person name="Goudeau D."/>
            <person name="Ryan E.M."/>
            <person name="Malmstrom R.R."/>
            <person name="Blanchard J."/>
            <person name="Woyke T."/>
        </authorList>
    </citation>
    <scope>NUCLEOTIDE SEQUENCE</scope>
    <source>
        <strain evidence="2">SYV1</strain>
    </source>
</reference>
<dbReference type="Gene3D" id="1.10.720.10">
    <property type="match status" value="1"/>
</dbReference>
<protein>
    <recommendedName>
        <fullName evidence="1">Rho termination factor-like N-terminal domain-containing protein</fullName>
    </recommendedName>
</protein>
<organism evidence="2">
    <name type="scientific">Sylvanvirus sp</name>
    <dbReference type="NCBI Taxonomy" id="2487774"/>
    <lineage>
        <taxon>Viruses</taxon>
    </lineage>
</organism>
<dbReference type="EMBL" id="MK072533">
    <property type="protein sequence ID" value="AYV87135.1"/>
    <property type="molecule type" value="Genomic_DNA"/>
</dbReference>
<dbReference type="GO" id="GO:0006353">
    <property type="term" value="P:DNA-templated transcription termination"/>
    <property type="evidence" value="ECO:0007669"/>
    <property type="project" value="InterPro"/>
</dbReference>
<dbReference type="Pfam" id="PF07498">
    <property type="entry name" value="Rho_N"/>
    <property type="match status" value="1"/>
</dbReference>